<dbReference type="Pfam" id="PF00656">
    <property type="entry name" value="Peptidase_C14"/>
    <property type="match status" value="1"/>
</dbReference>
<dbReference type="InterPro" id="IPR052039">
    <property type="entry name" value="Caspase-related_regulators"/>
</dbReference>
<protein>
    <recommendedName>
        <fullName evidence="8">Caspase 14</fullName>
    </recommendedName>
</protein>
<dbReference type="PRINTS" id="PR00376">
    <property type="entry name" value="IL1BCENZYME"/>
</dbReference>
<evidence type="ECO:0000256" key="2">
    <source>
        <dbReference type="RuleBase" id="RU003971"/>
    </source>
</evidence>
<dbReference type="GO" id="GO:0006508">
    <property type="term" value="P:proteolysis"/>
    <property type="evidence" value="ECO:0007669"/>
    <property type="project" value="InterPro"/>
</dbReference>
<accession>A0A8B9YJZ2</accession>
<dbReference type="SMART" id="SM00115">
    <property type="entry name" value="CASc"/>
    <property type="match status" value="1"/>
</dbReference>
<dbReference type="InterPro" id="IPR011600">
    <property type="entry name" value="Pept_C14_caspase"/>
</dbReference>
<dbReference type="InterPro" id="IPR001309">
    <property type="entry name" value="Pept_C14_p20"/>
</dbReference>
<dbReference type="InterPro" id="IPR029030">
    <property type="entry name" value="Caspase-like_dom_sf"/>
</dbReference>
<dbReference type="PROSITE" id="PS50208">
    <property type="entry name" value="CASPASE_P20"/>
    <property type="match status" value="1"/>
</dbReference>
<reference evidence="6" key="3">
    <citation type="submission" date="2025-09" db="UniProtKB">
        <authorList>
            <consortium name="Ensembl"/>
        </authorList>
    </citation>
    <scope>IDENTIFICATION</scope>
</reference>
<feature type="region of interest" description="Disordered" evidence="3">
    <location>
        <begin position="48"/>
        <end position="83"/>
    </location>
</feature>
<dbReference type="AlphaFoldDB" id="A0A8B9YJZ2"/>
<dbReference type="PANTHER" id="PTHR22576:SF41">
    <property type="entry name" value="CASPASE 14, APOPTOSIS-RELATED CYSTEINE PEPTIDASE"/>
    <property type="match status" value="1"/>
</dbReference>
<dbReference type="Proteomes" id="UP000694520">
    <property type="component" value="Chromosome 26"/>
</dbReference>
<keyword evidence="7" id="KW-1185">Reference proteome</keyword>
<evidence type="ECO:0000313" key="6">
    <source>
        <dbReference type="Ensembl" id="ENSBGRP00000037974.1"/>
    </source>
</evidence>
<evidence type="ECO:0008006" key="8">
    <source>
        <dbReference type="Google" id="ProtNLM"/>
    </source>
</evidence>
<evidence type="ECO:0000259" key="5">
    <source>
        <dbReference type="PROSITE" id="PS50208"/>
    </source>
</evidence>
<dbReference type="PANTHER" id="PTHR22576">
    <property type="entry name" value="MUCOSA ASSOCIATED LYMPHOID TISSUE LYMPHOMA TRANSLOCATION PROTEIN 1/PARACASPASE"/>
    <property type="match status" value="1"/>
</dbReference>
<reference evidence="6" key="1">
    <citation type="submission" date="2019-05" db="EMBL/GenBank/DDBJ databases">
        <authorList>
            <person name="Zhang S."/>
            <person name="Liu J."/>
        </authorList>
    </citation>
    <scope>NUCLEOTIDE SEQUENCE [LARGE SCALE GENOMIC DNA]</scope>
</reference>
<reference evidence="6" key="2">
    <citation type="submission" date="2025-08" db="UniProtKB">
        <authorList>
            <consortium name="Ensembl"/>
        </authorList>
    </citation>
    <scope>IDENTIFICATION</scope>
</reference>
<sequence>SCGALPGEQSPARGSCLWGGAFAAPHAPRLAVAVWQAPIRALNEADGIRLGERPGPGTQSIGTEAVRRKPRHHPHGFLGGWDPAGGLTGGGCSGEPGKKGLPWGADEVPGAAGCPWGLGGLCFRGLGGPPLAAEAVAAAGPGAEPLQGPVGPPQGLPAALSAPGGEWAGRAPGGGPNRVGVGWAGGPRPSLQARVLLLLHPAVPEPGAFLASLGELCGRRPHWSLLQLLTEVFSRTAEESAGAAYCPVLRSSLRGALCLGNVEPWGPEPEPGPSAQYDLSGARAALLLAVTQGRLGAQHDVEALGGLCQALGFETTLRTDPTAQTFQEEMAQFRKRLDAHRGPVSCALVALMAHGGPQGQLLGADGQERQLEVLVQELSHCGALRGRPKIFLLQACRGGHRDAGVGPAALPWFRCWLRAPPATPFQADVLHVCTDVQGRSSRGPTPGSPNQADVLMVYAAAEGCVAYRDEKGSDFIQTLVEVLRADPKADLLELMTEVNRQVCELDVLGPDCDDRRKACLEIRSSLRRRLCLQV</sequence>
<dbReference type="SUPFAM" id="SSF52129">
    <property type="entry name" value="Caspase-like"/>
    <property type="match status" value="1"/>
</dbReference>
<dbReference type="GeneTree" id="ENSGT00940000163674"/>
<proteinExistence type="inferred from homology"/>
<organism evidence="6 7">
    <name type="scientific">Bos mutus grunniens</name>
    <name type="common">Wild yak</name>
    <name type="synonym">Bos grunniens</name>
    <dbReference type="NCBI Taxonomy" id="30521"/>
    <lineage>
        <taxon>Eukaryota</taxon>
        <taxon>Metazoa</taxon>
        <taxon>Chordata</taxon>
        <taxon>Craniata</taxon>
        <taxon>Vertebrata</taxon>
        <taxon>Euteleostomi</taxon>
        <taxon>Mammalia</taxon>
        <taxon>Eutheria</taxon>
        <taxon>Laurasiatheria</taxon>
        <taxon>Artiodactyla</taxon>
        <taxon>Ruminantia</taxon>
        <taxon>Pecora</taxon>
        <taxon>Bovidae</taxon>
        <taxon>Bovinae</taxon>
        <taxon>Bos</taxon>
    </lineage>
</organism>
<feature type="domain" description="Caspase family p10" evidence="4">
    <location>
        <begin position="449"/>
        <end position="532"/>
    </location>
</feature>
<dbReference type="Gene3D" id="3.40.50.1460">
    <property type="match status" value="1"/>
</dbReference>
<dbReference type="FunFam" id="3.40.50.1460:FF:000028">
    <property type="entry name" value="Uncharacterized protein"/>
    <property type="match status" value="1"/>
</dbReference>
<feature type="domain" description="Caspase family p20" evidence="5">
    <location>
        <begin position="294"/>
        <end position="400"/>
    </location>
</feature>
<evidence type="ECO:0000259" key="4">
    <source>
        <dbReference type="PROSITE" id="PS50207"/>
    </source>
</evidence>
<name>A0A8B9YJZ2_BOSMU</name>
<evidence type="ECO:0000256" key="3">
    <source>
        <dbReference type="SAM" id="MobiDB-lite"/>
    </source>
</evidence>
<evidence type="ECO:0000313" key="7">
    <source>
        <dbReference type="Proteomes" id="UP000694520"/>
    </source>
</evidence>
<dbReference type="InterPro" id="IPR015917">
    <property type="entry name" value="Pept_C14A"/>
</dbReference>
<comment type="similarity">
    <text evidence="1 2">Belongs to the peptidase C14A family.</text>
</comment>
<dbReference type="PROSITE" id="PS50207">
    <property type="entry name" value="CASPASE_P10"/>
    <property type="match status" value="1"/>
</dbReference>
<dbReference type="InterPro" id="IPR002138">
    <property type="entry name" value="Pept_C14_p10"/>
</dbReference>
<dbReference type="GO" id="GO:0004197">
    <property type="term" value="F:cysteine-type endopeptidase activity"/>
    <property type="evidence" value="ECO:0007669"/>
    <property type="project" value="InterPro"/>
</dbReference>
<dbReference type="Ensembl" id="ENSBGRT00000043984.1">
    <property type="protein sequence ID" value="ENSBGRP00000037974.1"/>
    <property type="gene ID" value="ENSBGRG00000023806.1"/>
</dbReference>
<evidence type="ECO:0000256" key="1">
    <source>
        <dbReference type="ARBA" id="ARBA00010134"/>
    </source>
</evidence>